<feature type="transmembrane region" description="Helical" evidence="5">
    <location>
        <begin position="74"/>
        <end position="92"/>
    </location>
</feature>
<organism evidence="6 7">
    <name type="scientific">Ectobacillus ponti</name>
    <dbReference type="NCBI Taxonomy" id="2961894"/>
    <lineage>
        <taxon>Bacteria</taxon>
        <taxon>Bacillati</taxon>
        <taxon>Bacillota</taxon>
        <taxon>Bacilli</taxon>
        <taxon>Bacillales</taxon>
        <taxon>Bacillaceae</taxon>
        <taxon>Ectobacillus</taxon>
    </lineage>
</organism>
<evidence type="ECO:0000256" key="4">
    <source>
        <dbReference type="ARBA" id="ARBA00023136"/>
    </source>
</evidence>
<keyword evidence="4 5" id="KW-0472">Membrane</keyword>
<evidence type="ECO:0000313" key="6">
    <source>
        <dbReference type="EMBL" id="MCP8968811.1"/>
    </source>
</evidence>
<accession>A0AA41X4K0</accession>
<keyword evidence="2 5" id="KW-0812">Transmembrane</keyword>
<dbReference type="EMBL" id="JANCLT010000004">
    <property type="protein sequence ID" value="MCP8968811.1"/>
    <property type="molecule type" value="Genomic_DNA"/>
</dbReference>
<evidence type="ECO:0008006" key="8">
    <source>
        <dbReference type="Google" id="ProtNLM"/>
    </source>
</evidence>
<dbReference type="GO" id="GO:0004671">
    <property type="term" value="F:protein C-terminal S-isoprenylcysteine carboxyl O-methyltransferase activity"/>
    <property type="evidence" value="ECO:0007669"/>
    <property type="project" value="InterPro"/>
</dbReference>
<keyword evidence="3 5" id="KW-1133">Transmembrane helix</keyword>
<proteinExistence type="predicted"/>
<dbReference type="Proteomes" id="UP001156102">
    <property type="component" value="Unassembled WGS sequence"/>
</dbReference>
<dbReference type="GO" id="GO:0016020">
    <property type="term" value="C:membrane"/>
    <property type="evidence" value="ECO:0007669"/>
    <property type="project" value="UniProtKB-SubCell"/>
</dbReference>
<name>A0AA41X4K0_9BACI</name>
<dbReference type="AlphaFoldDB" id="A0AA41X4K0"/>
<dbReference type="Pfam" id="PF04140">
    <property type="entry name" value="ICMT"/>
    <property type="match status" value="1"/>
</dbReference>
<dbReference type="PANTHER" id="PTHR43847:SF1">
    <property type="entry name" value="BLL3993 PROTEIN"/>
    <property type="match status" value="1"/>
</dbReference>
<comment type="subcellular location">
    <subcellularLocation>
        <location evidence="1">Membrane</location>
        <topology evidence="1">Multi-pass membrane protein</topology>
    </subcellularLocation>
</comment>
<dbReference type="InterPro" id="IPR007269">
    <property type="entry name" value="ICMT_MeTrfase"/>
</dbReference>
<dbReference type="PANTHER" id="PTHR43847">
    <property type="entry name" value="BLL3993 PROTEIN"/>
    <property type="match status" value="1"/>
</dbReference>
<dbReference type="Gene3D" id="1.20.120.1630">
    <property type="match status" value="1"/>
</dbReference>
<feature type="transmembrane region" description="Helical" evidence="5">
    <location>
        <begin position="133"/>
        <end position="156"/>
    </location>
</feature>
<evidence type="ECO:0000313" key="7">
    <source>
        <dbReference type="Proteomes" id="UP001156102"/>
    </source>
</evidence>
<evidence type="ECO:0000256" key="5">
    <source>
        <dbReference type="SAM" id="Phobius"/>
    </source>
</evidence>
<comment type="caution">
    <text evidence="6">The sequence shown here is derived from an EMBL/GenBank/DDBJ whole genome shotgun (WGS) entry which is preliminary data.</text>
</comment>
<reference evidence="6" key="1">
    <citation type="submission" date="2022-07" db="EMBL/GenBank/DDBJ databases">
        <authorList>
            <person name="Li W.-J."/>
            <person name="Deng Q.-Q."/>
        </authorList>
    </citation>
    <scope>NUCLEOTIDE SEQUENCE</scope>
    <source>
        <strain evidence="6">SYSU M60031</strain>
    </source>
</reference>
<feature type="transmembrane region" description="Helical" evidence="5">
    <location>
        <begin position="6"/>
        <end position="25"/>
    </location>
</feature>
<feature type="transmembrane region" description="Helical" evidence="5">
    <location>
        <begin position="46"/>
        <end position="68"/>
    </location>
</feature>
<dbReference type="InterPro" id="IPR052527">
    <property type="entry name" value="Metal_cation-efflux_comp"/>
</dbReference>
<protein>
    <recommendedName>
        <fullName evidence="8">Isoprenylcysteine carboxyl methyltransferase</fullName>
    </recommendedName>
</protein>
<evidence type="ECO:0000256" key="2">
    <source>
        <dbReference type="ARBA" id="ARBA00022692"/>
    </source>
</evidence>
<evidence type="ECO:0000256" key="3">
    <source>
        <dbReference type="ARBA" id="ARBA00022989"/>
    </source>
</evidence>
<keyword evidence="7" id="KW-1185">Reference proteome</keyword>
<gene>
    <name evidence="6" type="ORF">NK662_09695</name>
</gene>
<evidence type="ECO:0000256" key="1">
    <source>
        <dbReference type="ARBA" id="ARBA00004141"/>
    </source>
</evidence>
<sequence length="189" mass="21857">MGGSKVSFFPFFLFVLLQRLLELFIAKRNERVMRQRGAFEFGQGHYKYMVMLHVSFLLAVLLEVTLFGRSESPLWPVLLAGFVAVQLLRAWAILSLGAFWNTKIIVLPGAEVVAKGPYKYIRHPNYMVVIVEFLLIPLLFQAYFTAVLFSILNVLLLRVRIRAEEKALMEATAYEKTFANRSRFTPKRY</sequence>